<protein>
    <submittedName>
        <fullName evidence="1">Uncharacterized protein</fullName>
    </submittedName>
</protein>
<organism evidence="1 2">
    <name type="scientific">Paenibacillus roseopurpureus</name>
    <dbReference type="NCBI Taxonomy" id="2918901"/>
    <lineage>
        <taxon>Bacteria</taxon>
        <taxon>Bacillati</taxon>
        <taxon>Bacillota</taxon>
        <taxon>Bacilli</taxon>
        <taxon>Bacillales</taxon>
        <taxon>Paenibacillaceae</taxon>
        <taxon>Paenibacillus</taxon>
    </lineage>
</organism>
<proteinExistence type="predicted"/>
<accession>A0AA96RMU4</accession>
<name>A0AA96RMU4_9BACL</name>
<dbReference type="RefSeq" id="WP_314805263.1">
    <property type="nucleotide sequence ID" value="NZ_CP130319.1"/>
</dbReference>
<dbReference type="AlphaFoldDB" id="A0AA96RMU4"/>
<evidence type="ECO:0000313" key="2">
    <source>
        <dbReference type="Proteomes" id="UP001304650"/>
    </source>
</evidence>
<evidence type="ECO:0000313" key="1">
    <source>
        <dbReference type="EMBL" id="WNR46851.1"/>
    </source>
</evidence>
<keyword evidence="2" id="KW-1185">Reference proteome</keyword>
<dbReference type="Proteomes" id="UP001304650">
    <property type="component" value="Chromosome"/>
</dbReference>
<sequence>MSYYLLVFENTRVPKTKKEFMSWYENLTTWGEDVDYNEISHTTMSLQNWFQESIKSFPAMNGSFAPSDEEFNGNEELEERLTDYCVASNAIYMAFAWSVAEKAYEHVRMLATKHNVGFFNVSSDNGEIILPDGLKIEC</sequence>
<dbReference type="EMBL" id="CP130319">
    <property type="protein sequence ID" value="WNR46851.1"/>
    <property type="molecule type" value="Genomic_DNA"/>
</dbReference>
<reference evidence="1" key="1">
    <citation type="submission" date="2022-02" db="EMBL/GenBank/DDBJ databases">
        <title>Paenibacillus sp. MBLB1832 Whole Genome Shotgun Sequencing.</title>
        <authorList>
            <person name="Hwang C.Y."/>
            <person name="Cho E.-S."/>
            <person name="Seo M.-J."/>
        </authorList>
    </citation>
    <scope>NUCLEOTIDE SEQUENCE</scope>
    <source>
        <strain evidence="1">MBLB1832</strain>
    </source>
</reference>
<dbReference type="KEGG" id="proo:MJB10_12410"/>
<gene>
    <name evidence="1" type="ORF">MJB10_12410</name>
</gene>